<keyword evidence="2" id="KW-1185">Reference proteome</keyword>
<protein>
    <submittedName>
        <fullName evidence="1">Uncharacterized protein</fullName>
    </submittedName>
</protein>
<proteinExistence type="predicted"/>
<dbReference type="AlphaFoldDB" id="A7E4N1"/>
<sequence length="40" mass="4934">MHHLSHRRLRLFQHFSIHQNKYGVRASFIGGWVFKERAVW</sequence>
<dbReference type="EMBL" id="CH476621">
    <property type="protein sequence ID" value="EDN90853.1"/>
    <property type="molecule type" value="Genomic_DNA"/>
</dbReference>
<organism evidence="1 2">
    <name type="scientific">Sclerotinia sclerotiorum (strain ATCC 18683 / 1980 / Ss-1)</name>
    <name type="common">White mold</name>
    <name type="synonym">Whetzelinia sclerotiorum</name>
    <dbReference type="NCBI Taxonomy" id="665079"/>
    <lineage>
        <taxon>Eukaryota</taxon>
        <taxon>Fungi</taxon>
        <taxon>Dikarya</taxon>
        <taxon>Ascomycota</taxon>
        <taxon>Pezizomycotina</taxon>
        <taxon>Leotiomycetes</taxon>
        <taxon>Helotiales</taxon>
        <taxon>Sclerotiniaceae</taxon>
        <taxon>Sclerotinia</taxon>
    </lineage>
</organism>
<dbReference type="HOGENOM" id="CLU_3299650_0_0_1"/>
<dbReference type="InParanoid" id="A7E4N1"/>
<evidence type="ECO:0000313" key="1">
    <source>
        <dbReference type="EMBL" id="EDN90853.1"/>
    </source>
</evidence>
<accession>A7E4N1</accession>
<dbReference type="KEGG" id="ssl:SS1G_00253"/>
<name>A7E4N1_SCLS1</name>
<dbReference type="RefSeq" id="XP_001598167.1">
    <property type="nucleotide sequence ID" value="XM_001598117.1"/>
</dbReference>
<reference evidence="2" key="1">
    <citation type="journal article" date="2011" name="PLoS Genet.">
        <title>Genomic analysis of the necrotrophic fungal pathogens Sclerotinia sclerotiorum and Botrytis cinerea.</title>
        <authorList>
            <person name="Amselem J."/>
            <person name="Cuomo C.A."/>
            <person name="van Kan J.A."/>
            <person name="Viaud M."/>
            <person name="Benito E.P."/>
            <person name="Couloux A."/>
            <person name="Coutinho P.M."/>
            <person name="de Vries R.P."/>
            <person name="Dyer P.S."/>
            <person name="Fillinger S."/>
            <person name="Fournier E."/>
            <person name="Gout L."/>
            <person name="Hahn M."/>
            <person name="Kohn L."/>
            <person name="Lapalu N."/>
            <person name="Plummer K.M."/>
            <person name="Pradier J.M."/>
            <person name="Quevillon E."/>
            <person name="Sharon A."/>
            <person name="Simon A."/>
            <person name="ten Have A."/>
            <person name="Tudzynski B."/>
            <person name="Tudzynski P."/>
            <person name="Wincker P."/>
            <person name="Andrew M."/>
            <person name="Anthouard V."/>
            <person name="Beever R.E."/>
            <person name="Beffa R."/>
            <person name="Benoit I."/>
            <person name="Bouzid O."/>
            <person name="Brault B."/>
            <person name="Chen Z."/>
            <person name="Choquer M."/>
            <person name="Collemare J."/>
            <person name="Cotton P."/>
            <person name="Danchin E.G."/>
            <person name="Da Silva C."/>
            <person name="Gautier A."/>
            <person name="Giraud C."/>
            <person name="Giraud T."/>
            <person name="Gonzalez C."/>
            <person name="Grossetete S."/>
            <person name="Guldener U."/>
            <person name="Henrissat B."/>
            <person name="Howlett B.J."/>
            <person name="Kodira C."/>
            <person name="Kretschmer M."/>
            <person name="Lappartient A."/>
            <person name="Leroch M."/>
            <person name="Levis C."/>
            <person name="Mauceli E."/>
            <person name="Neuveglise C."/>
            <person name="Oeser B."/>
            <person name="Pearson M."/>
            <person name="Poulain J."/>
            <person name="Poussereau N."/>
            <person name="Quesneville H."/>
            <person name="Rascle C."/>
            <person name="Schumacher J."/>
            <person name="Segurens B."/>
            <person name="Sexton A."/>
            <person name="Silva E."/>
            <person name="Sirven C."/>
            <person name="Soanes D.M."/>
            <person name="Talbot N.J."/>
            <person name="Templeton M."/>
            <person name="Yandava C."/>
            <person name="Yarden O."/>
            <person name="Zeng Q."/>
            <person name="Rollins J.A."/>
            <person name="Lebrun M.H."/>
            <person name="Dickman M."/>
        </authorList>
    </citation>
    <scope>NUCLEOTIDE SEQUENCE [LARGE SCALE GENOMIC DNA]</scope>
    <source>
        <strain evidence="2">ATCC 18683 / 1980 / Ss-1</strain>
    </source>
</reference>
<gene>
    <name evidence="1" type="ORF">SS1G_00253</name>
</gene>
<dbReference type="Proteomes" id="UP000001312">
    <property type="component" value="Unassembled WGS sequence"/>
</dbReference>
<dbReference type="GeneID" id="5494988"/>
<evidence type="ECO:0000313" key="2">
    <source>
        <dbReference type="Proteomes" id="UP000001312"/>
    </source>
</evidence>